<dbReference type="AlphaFoldDB" id="A0A381T2A5"/>
<dbReference type="Gene3D" id="2.130.10.10">
    <property type="entry name" value="YVTN repeat-like/Quinoprotein amine dehydrogenase"/>
    <property type="match status" value="2"/>
</dbReference>
<accession>A0A381T2A5</accession>
<dbReference type="InterPro" id="IPR015943">
    <property type="entry name" value="WD40/YVTN_repeat-like_dom_sf"/>
</dbReference>
<dbReference type="Pfam" id="PF13360">
    <property type="entry name" value="PQQ_2"/>
    <property type="match status" value="1"/>
</dbReference>
<evidence type="ECO:0000313" key="2">
    <source>
        <dbReference type="EMBL" id="SVA10335.1"/>
    </source>
</evidence>
<dbReference type="InterPro" id="IPR011047">
    <property type="entry name" value="Quinoprotein_ADH-like_sf"/>
</dbReference>
<evidence type="ECO:0000259" key="1">
    <source>
        <dbReference type="Pfam" id="PF13360"/>
    </source>
</evidence>
<dbReference type="PANTHER" id="PTHR34512">
    <property type="entry name" value="CELL SURFACE PROTEIN"/>
    <property type="match status" value="1"/>
</dbReference>
<protein>
    <recommendedName>
        <fullName evidence="1">Pyrrolo-quinoline quinone repeat domain-containing protein</fullName>
    </recommendedName>
</protein>
<dbReference type="SMART" id="SM00564">
    <property type="entry name" value="PQQ"/>
    <property type="match status" value="5"/>
</dbReference>
<feature type="domain" description="Pyrrolo-quinoline quinone repeat" evidence="1">
    <location>
        <begin position="136"/>
        <end position="331"/>
    </location>
</feature>
<dbReference type="SUPFAM" id="SSF50998">
    <property type="entry name" value="Quinoprotein alcohol dehydrogenase-like"/>
    <property type="match status" value="1"/>
</dbReference>
<organism evidence="2">
    <name type="scientific">marine metagenome</name>
    <dbReference type="NCBI Taxonomy" id="408172"/>
    <lineage>
        <taxon>unclassified sequences</taxon>
        <taxon>metagenomes</taxon>
        <taxon>ecological metagenomes</taxon>
    </lineage>
</organism>
<dbReference type="EMBL" id="UINC01003919">
    <property type="protein sequence ID" value="SVA10335.1"/>
    <property type="molecule type" value="Genomic_DNA"/>
</dbReference>
<dbReference type="InterPro" id="IPR018391">
    <property type="entry name" value="PQQ_b-propeller_rpt"/>
</dbReference>
<dbReference type="PANTHER" id="PTHR34512:SF30">
    <property type="entry name" value="OUTER MEMBRANE PROTEIN ASSEMBLY FACTOR BAMB"/>
    <property type="match status" value="1"/>
</dbReference>
<sequence>VTGSDAEPTTMYRQRMTACLRFALVAAALVSVVVTDGLAQSAAEPERFWPEWRGPLGTGVAPYGDPPLSWDESTNIRWKTKVPGLGSATPVVWDDRLFVLTAVPSGAEVPSSDGVFTRLRRRFLRGNASTRTQRFIVMALDRRDGRVVWERVAREELPHEGTHQTGTWASPSAVVDGEVICAFFGSRGLYCYDLDGRLLWDTDLGDMRIRLGFGEGASPTLYRDLLIVLWDHEGESFIVALDKHTGRERWRTARDEMTSWSTPRVVKVGDGVQVVTSATGAVRSYDVDTGRQLWEDEGVTLNAIPSPVAEDGVVFVTSGYRGNRLAAIDLASARGDIRGSDAVLWSVDRDTPYVPSPVLYNGQLYVLKSNNGILTSFVARTGQLVYGPERLPGIRSVYASPVAANDRIYVTSREGTTLVLRAGPNFEVLATNILDDDFDASPVIVDGEIYLRGRQFLYSIAEDQ</sequence>
<reference evidence="2" key="1">
    <citation type="submission" date="2018-05" db="EMBL/GenBank/DDBJ databases">
        <authorList>
            <person name="Lanie J.A."/>
            <person name="Ng W.-L."/>
            <person name="Kazmierczak K.M."/>
            <person name="Andrzejewski T.M."/>
            <person name="Davidsen T.M."/>
            <person name="Wayne K.J."/>
            <person name="Tettelin H."/>
            <person name="Glass J.I."/>
            <person name="Rusch D."/>
            <person name="Podicherti R."/>
            <person name="Tsui H.-C.T."/>
            <person name="Winkler M.E."/>
        </authorList>
    </citation>
    <scope>NUCLEOTIDE SEQUENCE</scope>
</reference>
<name>A0A381T2A5_9ZZZZ</name>
<gene>
    <name evidence="2" type="ORF">METZ01_LOCUS63189</name>
</gene>
<dbReference type="InterPro" id="IPR002372">
    <property type="entry name" value="PQQ_rpt_dom"/>
</dbReference>
<proteinExistence type="predicted"/>
<feature type="non-terminal residue" evidence="2">
    <location>
        <position position="1"/>
    </location>
</feature>